<evidence type="ECO:0000313" key="3">
    <source>
        <dbReference type="EMBL" id="RYN85813.1"/>
    </source>
</evidence>
<evidence type="ECO:0000313" key="4">
    <source>
        <dbReference type="Proteomes" id="UP000292340"/>
    </source>
</evidence>
<comment type="caution">
    <text evidence="2">The sequence shown here is derived from an EMBL/GenBank/DDBJ whole genome shotgun (WGS) entry which is preliminary data.</text>
</comment>
<dbReference type="Pfam" id="PF06985">
    <property type="entry name" value="HET"/>
    <property type="match status" value="1"/>
</dbReference>
<sequence length="592" mass="67382">MNDDFEQERVCKKRTHWPRRLLHIPSMRSIERSEDANYDHHHEPKYATLSYTWGRYENPGGPSLHVLNVPWAIPSVDPKHFTVMQLQNVIDSIKLVSSLDFLWLDVACLDFSNASASFDDGIIWQKEIFGSAYQSFVWLSQIDSRMLSVILQDLFEATTYGQHATDRDLQADDEICSYLRHKARSAFKELLTDPWFTSLWTLQEAMINPDAILLCCDGSPVPARLDVLQIDQGPQMIKFMFEDDSSNQYTPLNVKLANCEYSSIYYGQTGNASLLQLARVSRVILGLLDSLQPQQAHWSDLQDLRSLIHQSGLPAFINFNVLKFSELAQIRAKARPQAQLEYLYRSVLGHTFAQRPDEELDYAAFTRHILTHFPVSAHIFIRSRPQIGRNSWLYTPGCMHPDVDLLFQCADHFVPLLTTVIVMDERVTFMGSGFYFNAVMDHLLQDSRPGGGSRLLGIAFDRSDVQLMCHCNISVPMRTALPQRLLHVPLATETWHIDATKNARVVRSFQRVFHGTNDNVKVLLLACSRGMRPDALALAIGLIICRVSENKWQRLGWCFWVYTATKGDTRESVGSSFGLGKLPIVRISGDTV</sequence>
<name>A0A4Q4SA65_9PLEO</name>
<dbReference type="InterPro" id="IPR010730">
    <property type="entry name" value="HET"/>
</dbReference>
<dbReference type="EMBL" id="PDXB01000044">
    <property type="protein sequence ID" value="RYN19229.1"/>
    <property type="molecule type" value="Genomic_DNA"/>
</dbReference>
<protein>
    <recommendedName>
        <fullName evidence="1">Heterokaryon incompatibility domain-containing protein</fullName>
    </recommendedName>
</protein>
<proteinExistence type="predicted"/>
<dbReference type="AlphaFoldDB" id="A0A4Q4SA65"/>
<organism evidence="2 4">
    <name type="scientific">Alternaria tenuissima</name>
    <dbReference type="NCBI Taxonomy" id="119927"/>
    <lineage>
        <taxon>Eukaryota</taxon>
        <taxon>Fungi</taxon>
        <taxon>Dikarya</taxon>
        <taxon>Ascomycota</taxon>
        <taxon>Pezizomycotina</taxon>
        <taxon>Dothideomycetes</taxon>
        <taxon>Pleosporomycetidae</taxon>
        <taxon>Pleosporales</taxon>
        <taxon>Pleosporineae</taxon>
        <taxon>Pleosporaceae</taxon>
        <taxon>Alternaria</taxon>
        <taxon>Alternaria sect. Alternaria</taxon>
        <taxon>Alternaria alternata complex</taxon>
    </lineage>
</organism>
<dbReference type="InterPro" id="IPR052895">
    <property type="entry name" value="HetReg/Transcr_Mod"/>
</dbReference>
<reference evidence="2" key="1">
    <citation type="submission" date="2017-10" db="EMBL/GenBank/DDBJ databases">
        <authorList>
            <person name="Armitage A.D."/>
            <person name="Barbara D.J."/>
            <person name="Woodhall J.W."/>
            <person name="Sreenivasaprasad S."/>
            <person name="Lane C.R."/>
            <person name="Clarkson J.P."/>
            <person name="Harrison R.J."/>
        </authorList>
    </citation>
    <scope>NUCLEOTIDE SEQUENCE</scope>
    <source>
        <strain evidence="2">FERA 1164</strain>
        <strain evidence="3">FERA 635</strain>
    </source>
</reference>
<accession>A0A4Q4SA65</accession>
<dbReference type="Proteomes" id="UP000292340">
    <property type="component" value="Unassembled WGS sequence"/>
</dbReference>
<keyword evidence="5" id="KW-1185">Reference proteome</keyword>
<dbReference type="OrthoDB" id="2157530at2759"/>
<gene>
    <name evidence="2" type="ORF">AA0115_g10844</name>
    <name evidence="3" type="ORF">AA0119_g13091</name>
</gene>
<evidence type="ECO:0000313" key="2">
    <source>
        <dbReference type="EMBL" id="RYN19229.1"/>
    </source>
</evidence>
<evidence type="ECO:0000259" key="1">
    <source>
        <dbReference type="Pfam" id="PF06985"/>
    </source>
</evidence>
<reference evidence="2 5" key="2">
    <citation type="journal article" date="2019" name="bioRxiv">
        <title>Genomics, evolutionary history and diagnostics of the Alternaria alternata species group including apple and Asian pear pathotypes.</title>
        <authorList>
            <person name="Armitage A.D."/>
            <person name="Cockerton H.M."/>
            <person name="Sreenivasaprasad S."/>
            <person name="Woodhall J.W."/>
            <person name="Lane C.R."/>
            <person name="Harrison R.J."/>
            <person name="Clarkson J.P."/>
        </authorList>
    </citation>
    <scope>NUCLEOTIDE SEQUENCE</scope>
    <source>
        <strain evidence="2">FERA 1164</strain>
        <strain evidence="5">FERA 635</strain>
    </source>
</reference>
<dbReference type="PANTHER" id="PTHR24148:SF64">
    <property type="entry name" value="HETEROKARYON INCOMPATIBILITY DOMAIN-CONTAINING PROTEIN"/>
    <property type="match status" value="1"/>
</dbReference>
<evidence type="ECO:0000313" key="5">
    <source>
        <dbReference type="Proteomes" id="UP000293195"/>
    </source>
</evidence>
<dbReference type="PANTHER" id="PTHR24148">
    <property type="entry name" value="ANKYRIN REPEAT DOMAIN-CONTAINING PROTEIN 39 HOMOLOG-RELATED"/>
    <property type="match status" value="1"/>
</dbReference>
<dbReference type="Proteomes" id="UP000293195">
    <property type="component" value="Unassembled WGS sequence"/>
</dbReference>
<dbReference type="EMBL" id="PDXF01000165">
    <property type="protein sequence ID" value="RYN85813.1"/>
    <property type="molecule type" value="Genomic_DNA"/>
</dbReference>
<feature type="domain" description="Heterokaryon incompatibility" evidence="1">
    <location>
        <begin position="46"/>
        <end position="204"/>
    </location>
</feature>